<accession>A0A1C7NPM2</accession>
<sequence length="73" mass="8391">MTIKGKNEICSDDEVICLKDVNIAMDSCEKVTLDFKVQYANQWSKNQHIVVHSDLDDVGYLSPQYFFIPSFES</sequence>
<evidence type="ECO:0000313" key="1">
    <source>
        <dbReference type="EMBL" id="OBZ89174.1"/>
    </source>
</evidence>
<evidence type="ECO:0000313" key="2">
    <source>
        <dbReference type="Proteomes" id="UP000093000"/>
    </source>
</evidence>
<comment type="caution">
    <text evidence="1">The sequence shown here is derived from an EMBL/GenBank/DDBJ whole genome shotgun (WGS) entry which is preliminary data.</text>
</comment>
<name>A0A1C7NPM2_9FUNG</name>
<keyword evidence="2" id="KW-1185">Reference proteome</keyword>
<dbReference type="EMBL" id="LUGH01000109">
    <property type="protein sequence ID" value="OBZ89174.1"/>
    <property type="molecule type" value="Genomic_DNA"/>
</dbReference>
<dbReference type="Proteomes" id="UP000093000">
    <property type="component" value="Unassembled WGS sequence"/>
</dbReference>
<dbReference type="InParanoid" id="A0A1C7NPM2"/>
<protein>
    <submittedName>
        <fullName evidence="1">Uncharacterized protein</fullName>
    </submittedName>
</protein>
<reference evidence="1 2" key="1">
    <citation type="submission" date="2016-03" db="EMBL/GenBank/DDBJ databases">
        <title>Choanephora cucurbitarum.</title>
        <authorList>
            <person name="Min B."/>
            <person name="Park H."/>
            <person name="Park J.-H."/>
            <person name="Shin H.-D."/>
            <person name="Choi I.-G."/>
        </authorList>
    </citation>
    <scope>NUCLEOTIDE SEQUENCE [LARGE SCALE GENOMIC DNA]</scope>
    <source>
        <strain evidence="1 2">KUS-F28377</strain>
    </source>
</reference>
<gene>
    <name evidence="1" type="ORF">A0J61_02772</name>
</gene>
<proteinExistence type="predicted"/>
<dbReference type="AlphaFoldDB" id="A0A1C7NPM2"/>
<organism evidence="1 2">
    <name type="scientific">Choanephora cucurbitarum</name>
    <dbReference type="NCBI Taxonomy" id="101091"/>
    <lineage>
        <taxon>Eukaryota</taxon>
        <taxon>Fungi</taxon>
        <taxon>Fungi incertae sedis</taxon>
        <taxon>Mucoromycota</taxon>
        <taxon>Mucoromycotina</taxon>
        <taxon>Mucoromycetes</taxon>
        <taxon>Mucorales</taxon>
        <taxon>Mucorineae</taxon>
        <taxon>Choanephoraceae</taxon>
        <taxon>Choanephoroideae</taxon>
        <taxon>Choanephora</taxon>
    </lineage>
</organism>
<dbReference type="OrthoDB" id="10506258at2759"/>